<dbReference type="EMBL" id="CCKQ01014827">
    <property type="protein sequence ID" value="CDW86622.1"/>
    <property type="molecule type" value="Genomic_DNA"/>
</dbReference>
<evidence type="ECO:0000313" key="4">
    <source>
        <dbReference type="EMBL" id="CDW86622.1"/>
    </source>
</evidence>
<dbReference type="AlphaFoldDB" id="A0A078AZJ6"/>
<feature type="compositionally biased region" description="Polar residues" evidence="2">
    <location>
        <begin position="94"/>
        <end position="106"/>
    </location>
</feature>
<reference evidence="4 5" key="1">
    <citation type="submission" date="2014-06" db="EMBL/GenBank/DDBJ databases">
        <authorList>
            <person name="Swart Estienne"/>
        </authorList>
    </citation>
    <scope>NUCLEOTIDE SEQUENCE [LARGE SCALE GENOMIC DNA]</scope>
    <source>
        <strain evidence="4 5">130c</strain>
    </source>
</reference>
<dbReference type="GO" id="GO:0008270">
    <property type="term" value="F:zinc ion binding"/>
    <property type="evidence" value="ECO:0007669"/>
    <property type="project" value="UniProtKB-KW"/>
</dbReference>
<dbReference type="Pfam" id="PF04434">
    <property type="entry name" value="SWIM"/>
    <property type="match status" value="1"/>
</dbReference>
<dbReference type="PANTHER" id="PTHR31669:SF251">
    <property type="entry name" value="PROTEIN FAR1-RELATED SEQUENCE"/>
    <property type="match status" value="1"/>
</dbReference>
<feature type="compositionally biased region" description="Basic and acidic residues" evidence="2">
    <location>
        <begin position="920"/>
        <end position="930"/>
    </location>
</feature>
<dbReference type="InterPro" id="IPR018289">
    <property type="entry name" value="MULE_transposase_dom"/>
</dbReference>
<feature type="compositionally biased region" description="Basic and acidic residues" evidence="2">
    <location>
        <begin position="978"/>
        <end position="988"/>
    </location>
</feature>
<feature type="region of interest" description="Disordered" evidence="2">
    <location>
        <begin position="83"/>
        <end position="106"/>
    </location>
</feature>
<evidence type="ECO:0000256" key="1">
    <source>
        <dbReference type="PROSITE-ProRule" id="PRU00325"/>
    </source>
</evidence>
<organism evidence="4 5">
    <name type="scientific">Stylonychia lemnae</name>
    <name type="common">Ciliate</name>
    <dbReference type="NCBI Taxonomy" id="5949"/>
    <lineage>
        <taxon>Eukaryota</taxon>
        <taxon>Sar</taxon>
        <taxon>Alveolata</taxon>
        <taxon>Ciliophora</taxon>
        <taxon>Intramacronucleata</taxon>
        <taxon>Spirotrichea</taxon>
        <taxon>Stichotrichia</taxon>
        <taxon>Sporadotrichida</taxon>
        <taxon>Oxytrichidae</taxon>
        <taxon>Stylonychinae</taxon>
        <taxon>Stylonychia</taxon>
    </lineage>
</organism>
<dbReference type="InterPro" id="IPR007527">
    <property type="entry name" value="Znf_SWIM"/>
</dbReference>
<dbReference type="Proteomes" id="UP000039865">
    <property type="component" value="Unassembled WGS sequence"/>
</dbReference>
<dbReference type="InterPro" id="IPR031052">
    <property type="entry name" value="FHY3/FAR1"/>
</dbReference>
<feature type="compositionally biased region" description="Acidic residues" evidence="2">
    <location>
        <begin position="887"/>
        <end position="897"/>
    </location>
</feature>
<feature type="domain" description="SWIM-type" evidence="3">
    <location>
        <begin position="747"/>
        <end position="785"/>
    </location>
</feature>
<keyword evidence="1" id="KW-0862">Zinc</keyword>
<dbReference type="PROSITE" id="PS50966">
    <property type="entry name" value="ZF_SWIM"/>
    <property type="match status" value="1"/>
</dbReference>
<protein>
    <submittedName>
        <fullName evidence="4">Far1-related protein</fullName>
    </submittedName>
</protein>
<feature type="region of interest" description="Disordered" evidence="2">
    <location>
        <begin position="876"/>
        <end position="1028"/>
    </location>
</feature>
<dbReference type="Pfam" id="PF10551">
    <property type="entry name" value="MULE"/>
    <property type="match status" value="1"/>
</dbReference>
<feature type="compositionally biased region" description="Low complexity" evidence="2">
    <location>
        <begin position="83"/>
        <end position="93"/>
    </location>
</feature>
<feature type="compositionally biased region" description="Low complexity" evidence="2">
    <location>
        <begin position="959"/>
        <end position="977"/>
    </location>
</feature>
<evidence type="ECO:0000313" key="5">
    <source>
        <dbReference type="Proteomes" id="UP000039865"/>
    </source>
</evidence>
<keyword evidence="1" id="KW-0479">Metal-binding</keyword>
<keyword evidence="1" id="KW-0863">Zinc-finger</keyword>
<dbReference type="PANTHER" id="PTHR31669">
    <property type="entry name" value="PROTEIN FAR1-RELATED SEQUENCE 10-RELATED"/>
    <property type="match status" value="1"/>
</dbReference>
<dbReference type="GO" id="GO:0006355">
    <property type="term" value="P:regulation of DNA-templated transcription"/>
    <property type="evidence" value="ECO:0007669"/>
    <property type="project" value="InterPro"/>
</dbReference>
<gene>
    <name evidence="4" type="primary">Contig18078.g19213</name>
    <name evidence="4" type="ORF">STYLEM_15719</name>
</gene>
<dbReference type="InParanoid" id="A0A078AZJ6"/>
<dbReference type="OrthoDB" id="2422440at2759"/>
<proteinExistence type="predicted"/>
<feature type="compositionally biased region" description="Acidic residues" evidence="2">
    <location>
        <begin position="991"/>
        <end position="1012"/>
    </location>
</feature>
<sequence>MTSNRIRIHVYFGSLCKSEVIDQSVPFDISFSKILLNLGIPPENHNKYVMKLTNGGVVERSEVLYHDDRVIILIRDDIIPLQQPSSQQQTSSQNVKSEMMNPQNVDMTPEQAIKVKKELESNQALLDAINSIHLRDFNQIFRTYRLAHMEQNQKLKNEVNHEKSSKHHDKHKKSKHSALINNLESQDLKHERIQYKTLLKKRVRRDEENEEQIKIEENLDECNGGKLWSDCNVVRKIDYDNLEVLLYKNQINDYHQLIDLINIWAVSLGFLVKLKRSPKLNADGSQTLRLYCQSFKRSEPLDGVDRKTYNQNPSCHFALTFKQDEKSGCWLMYQEYLLEFMKHNHKLEKRRYDSIREYVKEYHDKVKSLSELKELIYDKFGMEYTLNQITYFKGKWTGEAVAIDKEHFENDSMNLLRLLKRGNDDFLEVEFDPNDKNNITYLFYSSGKMKEQYLKNSDVIFINKRFSQNRFKKPLVMIFTVSNTGKSVLLAIVLIEKEETSYFQRMAQCFLKHMNNSQPETCIIERQLKLYQALNNTMQKTKVLFCFHHIQKTFKAQYAFLERERPEDFMKIQELPIIENEQIFEQQIQEVNRFNFANEYYKLIIHKLSIEKKIWPKWVHLKHFTGGICATQRNDQIKLYLKPALKKKECAVQEALKRLLTIDQKEFKLSNEFQKVSPKHEQIFRVAHFLNSKVKEHYTLYAFQKIKWNIAKAFRFEIREETDDNFIVQLKPSNMPNKKPWQPTTFYIRKTTTPQNLKTGTCECHEFSHSGFPCAHLCLLNYKNKIEHMDIASRWLKTVNGRQQIRVQGEEKSHKRAVSGLEDIDCNPSITQSVMCETQNNQFIESQSVVNNNFPTTQDIRSQFIVSQQHQLLQKSAQKVRQFGEPASEDEGDDDEQSQATQEDNKNEKKASQSDNEDLDVTKFLRKPKDNYQNQIESDESSQDKIPLRTATSVRKDNQTQNSQQSQASQQLNQDQQENLKSHDKPSEENYSQEELDTDEGEQEEDDNDEISEVQNGGQNGNNEDQTQTIIKQFKALILNKSKRTLKSSRKFMKYMVRYQTVNQQ</sequence>
<accession>A0A078AZJ6</accession>
<feature type="compositionally biased region" description="Basic and acidic residues" evidence="2">
    <location>
        <begin position="903"/>
        <end position="912"/>
    </location>
</feature>
<evidence type="ECO:0000256" key="2">
    <source>
        <dbReference type="SAM" id="MobiDB-lite"/>
    </source>
</evidence>
<evidence type="ECO:0000259" key="3">
    <source>
        <dbReference type="PROSITE" id="PS50966"/>
    </source>
</evidence>
<keyword evidence="5" id="KW-1185">Reference proteome</keyword>
<name>A0A078AZJ6_STYLE</name>